<feature type="compositionally biased region" description="Basic and acidic residues" evidence="1">
    <location>
        <begin position="52"/>
        <end position="64"/>
    </location>
</feature>
<evidence type="ECO:0000313" key="3">
    <source>
        <dbReference type="Proteomes" id="UP001153076"/>
    </source>
</evidence>
<dbReference type="EMBL" id="JAKOGI010001414">
    <property type="protein sequence ID" value="KAJ8425743.1"/>
    <property type="molecule type" value="Genomic_DNA"/>
</dbReference>
<accession>A0A9Q1GTB5</accession>
<organism evidence="2 3">
    <name type="scientific">Carnegiea gigantea</name>
    <dbReference type="NCBI Taxonomy" id="171969"/>
    <lineage>
        <taxon>Eukaryota</taxon>
        <taxon>Viridiplantae</taxon>
        <taxon>Streptophyta</taxon>
        <taxon>Embryophyta</taxon>
        <taxon>Tracheophyta</taxon>
        <taxon>Spermatophyta</taxon>
        <taxon>Magnoliopsida</taxon>
        <taxon>eudicotyledons</taxon>
        <taxon>Gunneridae</taxon>
        <taxon>Pentapetalae</taxon>
        <taxon>Caryophyllales</taxon>
        <taxon>Cactineae</taxon>
        <taxon>Cactaceae</taxon>
        <taxon>Cactoideae</taxon>
        <taxon>Echinocereeae</taxon>
        <taxon>Carnegiea</taxon>
    </lineage>
</organism>
<name>A0A9Q1GTB5_9CARY</name>
<dbReference type="GO" id="GO:0046872">
    <property type="term" value="F:metal ion binding"/>
    <property type="evidence" value="ECO:0007669"/>
    <property type="project" value="InterPro"/>
</dbReference>
<proteinExistence type="predicted"/>
<evidence type="ECO:0000256" key="1">
    <source>
        <dbReference type="SAM" id="MobiDB-lite"/>
    </source>
</evidence>
<feature type="compositionally biased region" description="Polar residues" evidence="1">
    <location>
        <begin position="40"/>
        <end position="50"/>
    </location>
</feature>
<dbReference type="InterPro" id="IPR045868">
    <property type="entry name" value="Znf_C3H13/40"/>
</dbReference>
<feature type="region of interest" description="Disordered" evidence="1">
    <location>
        <begin position="35"/>
        <end position="92"/>
    </location>
</feature>
<comment type="caution">
    <text evidence="2">The sequence shown here is derived from an EMBL/GenBank/DDBJ whole genome shotgun (WGS) entry which is preliminary data.</text>
</comment>
<dbReference type="Proteomes" id="UP001153076">
    <property type="component" value="Unassembled WGS sequence"/>
</dbReference>
<gene>
    <name evidence="2" type="ORF">Cgig2_007599</name>
</gene>
<feature type="compositionally biased region" description="Acidic residues" evidence="1">
    <location>
        <begin position="154"/>
        <end position="174"/>
    </location>
</feature>
<keyword evidence="3" id="KW-1185">Reference proteome</keyword>
<reference evidence="2" key="1">
    <citation type="submission" date="2022-04" db="EMBL/GenBank/DDBJ databases">
        <title>Carnegiea gigantea Genome sequencing and assembly v2.</title>
        <authorList>
            <person name="Copetti D."/>
            <person name="Sanderson M.J."/>
            <person name="Burquez A."/>
            <person name="Wojciechowski M.F."/>
        </authorList>
    </citation>
    <scope>NUCLEOTIDE SEQUENCE</scope>
    <source>
        <strain evidence="2">SGP5-SGP5p</strain>
        <tissue evidence="2">Aerial part</tissue>
    </source>
</reference>
<protein>
    <submittedName>
        <fullName evidence="2">Uncharacterized protein</fullName>
    </submittedName>
</protein>
<sequence length="174" mass="18715">MAFAAVSASSLCCKTVISSSWPILAANILKGHKARVDGSSGRNSHMQFNGNKEPEVGNKRKDTEQLQTNESKSKRRKDASKGSASLDKHKTFDSIVVAPPTSMAAHAVDDFVDQIEVEDKIEAIETSAAAENGSPFGLPPLPSLSKNNYIQYEGADENVDVDGPEQEPEEVDIV</sequence>
<evidence type="ECO:0000313" key="2">
    <source>
        <dbReference type="EMBL" id="KAJ8425743.1"/>
    </source>
</evidence>
<feature type="region of interest" description="Disordered" evidence="1">
    <location>
        <begin position="126"/>
        <end position="174"/>
    </location>
</feature>
<dbReference type="AlphaFoldDB" id="A0A9Q1GTB5"/>
<dbReference type="PANTHER" id="PTHR38160">
    <property type="entry name" value="ZINC FINGER CCCH DOMAIN-CONTAINING PROTEIN 40"/>
    <property type="match status" value="1"/>
</dbReference>
<dbReference type="OrthoDB" id="665283at2759"/>
<dbReference type="PANTHER" id="PTHR38160:SF1">
    <property type="entry name" value="ZINC FINGER CCCH DOMAIN-CONTAINING PROTEIN 40"/>
    <property type="match status" value="1"/>
</dbReference>